<dbReference type="AlphaFoldDB" id="A0AAC9PPS0"/>
<accession>A0AAC9PPS0</accession>
<dbReference type="EMBL" id="CP016076">
    <property type="protein sequence ID" value="APU12141.1"/>
    <property type="molecule type" value="Genomic_DNA"/>
</dbReference>
<name>A0AAC9PPS0_9PSEU</name>
<dbReference type="Proteomes" id="UP000185511">
    <property type="component" value="Chromosome"/>
</dbReference>
<protein>
    <submittedName>
        <fullName evidence="1">Uncharacterized protein</fullName>
    </submittedName>
</protein>
<evidence type="ECO:0000313" key="1">
    <source>
        <dbReference type="EMBL" id="APU12141.1"/>
    </source>
</evidence>
<keyword evidence="2" id="KW-1185">Reference proteome</keyword>
<reference evidence="2" key="1">
    <citation type="submission" date="2016-06" db="EMBL/GenBank/DDBJ databases">
        <title>Complete genome sequence of Actinoalloteichus fjordicus DSM 46855 (=ADI127-17), type strain of the new species Actinoalloteichus fjordicus.</title>
        <authorList>
            <person name="Ruckert C."/>
            <person name="Nouioui I."/>
            <person name="Willmese J."/>
            <person name="van Wezel G."/>
            <person name="Klenk H.-P."/>
            <person name="Kalinowski J."/>
            <person name="Zotchev S.B."/>
        </authorList>
    </citation>
    <scope>NUCLEOTIDE SEQUENCE [LARGE SCALE GENOMIC DNA]</scope>
    <source>
        <strain evidence="2">ADI127-7</strain>
    </source>
</reference>
<gene>
    <name evidence="1" type="ORF">UA74_00205</name>
</gene>
<dbReference type="KEGG" id="acad:UA74_00205"/>
<evidence type="ECO:0000313" key="2">
    <source>
        <dbReference type="Proteomes" id="UP000185511"/>
    </source>
</evidence>
<proteinExistence type="predicted"/>
<organism evidence="1 2">
    <name type="scientific">Actinoalloteichus fjordicus</name>
    <dbReference type="NCBI Taxonomy" id="1612552"/>
    <lineage>
        <taxon>Bacteria</taxon>
        <taxon>Bacillati</taxon>
        <taxon>Actinomycetota</taxon>
        <taxon>Actinomycetes</taxon>
        <taxon>Pseudonocardiales</taxon>
        <taxon>Pseudonocardiaceae</taxon>
        <taxon>Actinoalloteichus</taxon>
    </lineage>
</organism>
<sequence>MAWAATRLSWGGHVVWASTDSAPSRDGLGLGWPRCPCEGNGHRGRLESADQHCRGRDVSVGPRKSRARLRARSLRPWDVAVTRMRLRPGCGCDGADERRAAVLPMKITVQLSVSPCPARSFGDRWPAVHRRGPCGGGPPVPRRLIELAPVGGWHEVETARLRCSGSSDGHGGPAWSSDLGQSGGLGCRTRHTLRCQPAHHQVFVGGSPHLAWRLLLSPASRALAAVSSVVRLMRVQQFAPALGQTGQLRASHRQQR</sequence>